<gene>
    <name evidence="2" type="ORF">COT33_02810</name>
</gene>
<evidence type="ECO:0000313" key="3">
    <source>
        <dbReference type="Proteomes" id="UP000230088"/>
    </source>
</evidence>
<dbReference type="EMBL" id="PEYD01000052">
    <property type="protein sequence ID" value="PIS39286.1"/>
    <property type="molecule type" value="Genomic_DNA"/>
</dbReference>
<keyword evidence="1" id="KW-1133">Transmembrane helix</keyword>
<proteinExistence type="predicted"/>
<evidence type="ECO:0000256" key="1">
    <source>
        <dbReference type="SAM" id="Phobius"/>
    </source>
</evidence>
<sequence>MLSTPKNQKNNSKLLYALSLGLELGFLISLPLVFFLILGIFLDKKFQTFPIFLISSIMLGLAATVVNIYYLVLPFLEKRSRDKKE</sequence>
<accession>A0A2H0YLJ1</accession>
<keyword evidence="1" id="KW-0812">Transmembrane</keyword>
<keyword evidence="1" id="KW-0472">Membrane</keyword>
<dbReference type="Pfam" id="PF09527">
    <property type="entry name" value="ATPase_gene1"/>
    <property type="match status" value="1"/>
</dbReference>
<dbReference type="AlphaFoldDB" id="A0A2H0YLJ1"/>
<feature type="transmembrane region" description="Helical" evidence="1">
    <location>
        <begin position="14"/>
        <end position="42"/>
    </location>
</feature>
<evidence type="ECO:0008006" key="4">
    <source>
        <dbReference type="Google" id="ProtNLM"/>
    </source>
</evidence>
<protein>
    <recommendedName>
        <fullName evidence="4">AtpZ/AtpI family protein</fullName>
    </recommendedName>
</protein>
<organism evidence="2 3">
    <name type="scientific">Candidatus Nealsonbacteria bacterium CG08_land_8_20_14_0_20_38_20</name>
    <dbReference type="NCBI Taxonomy" id="1974705"/>
    <lineage>
        <taxon>Bacteria</taxon>
        <taxon>Candidatus Nealsoniibacteriota</taxon>
    </lineage>
</organism>
<dbReference type="Proteomes" id="UP000230088">
    <property type="component" value="Unassembled WGS sequence"/>
</dbReference>
<evidence type="ECO:0000313" key="2">
    <source>
        <dbReference type="EMBL" id="PIS39286.1"/>
    </source>
</evidence>
<feature type="transmembrane region" description="Helical" evidence="1">
    <location>
        <begin position="48"/>
        <end position="76"/>
    </location>
</feature>
<comment type="caution">
    <text evidence="2">The sequence shown here is derived from an EMBL/GenBank/DDBJ whole genome shotgun (WGS) entry which is preliminary data.</text>
</comment>
<name>A0A2H0YLJ1_9BACT</name>
<dbReference type="InterPro" id="IPR032820">
    <property type="entry name" value="ATPase_put"/>
</dbReference>
<reference evidence="3" key="1">
    <citation type="submission" date="2017-09" db="EMBL/GenBank/DDBJ databases">
        <title>Depth-based differentiation of microbial function through sediment-hosted aquifers and enrichment of novel symbionts in the deep terrestrial subsurface.</title>
        <authorList>
            <person name="Probst A.J."/>
            <person name="Ladd B."/>
            <person name="Jarett J.K."/>
            <person name="Geller-Mcgrath D.E."/>
            <person name="Sieber C.M.K."/>
            <person name="Emerson J.B."/>
            <person name="Anantharaman K."/>
            <person name="Thomas B.C."/>
            <person name="Malmstrom R."/>
            <person name="Stieglmeier M."/>
            <person name="Klingl A."/>
            <person name="Woyke T."/>
            <person name="Ryan C.M."/>
            <person name="Banfield J.F."/>
        </authorList>
    </citation>
    <scope>NUCLEOTIDE SEQUENCE [LARGE SCALE GENOMIC DNA]</scope>
</reference>